<dbReference type="Proteomes" id="UP000078240">
    <property type="component" value="Unassembled WGS sequence"/>
</dbReference>
<comment type="caution">
    <text evidence="1">The sequence shown here is derived from an EMBL/GenBank/DDBJ whole genome shotgun (WGS) entry which is preliminary data.</text>
</comment>
<proteinExistence type="predicted"/>
<dbReference type="EMBL" id="LSBH01000006">
    <property type="protein sequence ID" value="OAQ77125.1"/>
    <property type="molecule type" value="Genomic_DNA"/>
</dbReference>
<organism evidence="1 2">
    <name type="scientific">Purpureocillium lilacinum</name>
    <name type="common">Paecilomyces lilacinus</name>
    <dbReference type="NCBI Taxonomy" id="33203"/>
    <lineage>
        <taxon>Eukaryota</taxon>
        <taxon>Fungi</taxon>
        <taxon>Dikarya</taxon>
        <taxon>Ascomycota</taxon>
        <taxon>Pezizomycotina</taxon>
        <taxon>Sordariomycetes</taxon>
        <taxon>Hypocreomycetidae</taxon>
        <taxon>Hypocreales</taxon>
        <taxon>Ophiocordycipitaceae</taxon>
        <taxon>Purpureocillium</taxon>
    </lineage>
</organism>
<dbReference type="AlphaFoldDB" id="A0A179GH07"/>
<evidence type="ECO:0000313" key="1">
    <source>
        <dbReference type="EMBL" id="OAQ77125.1"/>
    </source>
</evidence>
<gene>
    <name evidence="1" type="ORF">VFPBJ_07597</name>
</gene>
<evidence type="ECO:0000313" key="2">
    <source>
        <dbReference type="Proteomes" id="UP000078240"/>
    </source>
</evidence>
<protein>
    <submittedName>
        <fullName evidence="1">Uncharacterized protein</fullName>
    </submittedName>
</protein>
<sequence>MYVLPCASQADYVLDTRSRKPILVLKAASVSERASSPVNECQNGVLDSEFTINARAQAFLVRLACCMSQERHHVYRTSSCDAVYPITDHAAFALGVRRSGQQNQRLNTEV</sequence>
<name>A0A179GH07_PURLI</name>
<reference evidence="1 2" key="1">
    <citation type="submission" date="2016-01" db="EMBL/GenBank/DDBJ databases">
        <title>Biosynthesis of antibiotic leucinostatins and their inhibition on Phytophthora in bio-control Purpureocillium lilacinum.</title>
        <authorList>
            <person name="Wang G."/>
            <person name="Liu Z."/>
            <person name="Lin R."/>
            <person name="Li E."/>
            <person name="Mao Z."/>
            <person name="Ling J."/>
            <person name="Yin W."/>
            <person name="Xie B."/>
        </authorList>
    </citation>
    <scope>NUCLEOTIDE SEQUENCE [LARGE SCALE GENOMIC DNA]</scope>
    <source>
        <strain evidence="1">PLBJ-1</strain>
    </source>
</reference>
<accession>A0A179GH07</accession>